<keyword evidence="2" id="KW-1185">Reference proteome</keyword>
<accession>A0A853CBE2</accession>
<sequence length="46" mass="5036">MLWSAVAAVGFVAESALVIVLGRSTTRRWERSVPVLPPPVSGPYRR</sequence>
<evidence type="ECO:0000313" key="2">
    <source>
        <dbReference type="Proteomes" id="UP000541969"/>
    </source>
</evidence>
<organism evidence="1 2">
    <name type="scientific">Petropleomorpha daqingensis</name>
    <dbReference type="NCBI Taxonomy" id="2026353"/>
    <lineage>
        <taxon>Bacteria</taxon>
        <taxon>Bacillati</taxon>
        <taxon>Actinomycetota</taxon>
        <taxon>Actinomycetes</taxon>
        <taxon>Geodermatophilales</taxon>
        <taxon>Geodermatophilaceae</taxon>
        <taxon>Petropleomorpha</taxon>
    </lineage>
</organism>
<evidence type="ECO:0000313" key="1">
    <source>
        <dbReference type="EMBL" id="NYJ04459.1"/>
    </source>
</evidence>
<dbReference type="EMBL" id="JACBZT010000001">
    <property type="protein sequence ID" value="NYJ04459.1"/>
    <property type="molecule type" value="Genomic_DNA"/>
</dbReference>
<dbReference type="AlphaFoldDB" id="A0A853CBE2"/>
<comment type="caution">
    <text evidence="1">The sequence shown here is derived from an EMBL/GenBank/DDBJ whole genome shotgun (WGS) entry which is preliminary data.</text>
</comment>
<gene>
    <name evidence="1" type="ORF">GGQ55_000737</name>
</gene>
<proteinExistence type="predicted"/>
<name>A0A853CBE2_9ACTN</name>
<protein>
    <submittedName>
        <fullName evidence="1">Uncharacterized protein</fullName>
    </submittedName>
</protein>
<dbReference type="RefSeq" id="WP_179715176.1">
    <property type="nucleotide sequence ID" value="NZ_JACBZT010000001.1"/>
</dbReference>
<dbReference type="Proteomes" id="UP000541969">
    <property type="component" value="Unassembled WGS sequence"/>
</dbReference>
<reference evidence="1 2" key="1">
    <citation type="submission" date="2020-07" db="EMBL/GenBank/DDBJ databases">
        <title>Sequencing the genomes of 1000 actinobacteria strains.</title>
        <authorList>
            <person name="Klenk H.-P."/>
        </authorList>
    </citation>
    <scope>NUCLEOTIDE SEQUENCE [LARGE SCALE GENOMIC DNA]</scope>
    <source>
        <strain evidence="1 2">DSM 104001</strain>
    </source>
</reference>